<name>A0AAE8N7F1_9PEZI</name>
<evidence type="ECO:0000313" key="2">
    <source>
        <dbReference type="EMBL" id="SPO06563.1"/>
    </source>
</evidence>
<dbReference type="Gene3D" id="2.60.200.20">
    <property type="match status" value="1"/>
</dbReference>
<organism evidence="2 3">
    <name type="scientific">Cephalotrichum gorgonifer</name>
    <dbReference type="NCBI Taxonomy" id="2041049"/>
    <lineage>
        <taxon>Eukaryota</taxon>
        <taxon>Fungi</taxon>
        <taxon>Dikarya</taxon>
        <taxon>Ascomycota</taxon>
        <taxon>Pezizomycotina</taxon>
        <taxon>Sordariomycetes</taxon>
        <taxon>Hypocreomycetidae</taxon>
        <taxon>Microascales</taxon>
        <taxon>Microascaceae</taxon>
        <taxon>Cephalotrichum</taxon>
    </lineage>
</organism>
<dbReference type="EMBL" id="ONZQ02000016">
    <property type="protein sequence ID" value="SPO06563.1"/>
    <property type="molecule type" value="Genomic_DNA"/>
</dbReference>
<comment type="caution">
    <text evidence="2">The sequence shown here is derived from an EMBL/GenBank/DDBJ whole genome shotgun (WGS) entry which is preliminary data.</text>
</comment>
<dbReference type="Proteomes" id="UP001187682">
    <property type="component" value="Unassembled WGS sequence"/>
</dbReference>
<dbReference type="InterPro" id="IPR000253">
    <property type="entry name" value="FHA_dom"/>
</dbReference>
<evidence type="ECO:0000313" key="3">
    <source>
        <dbReference type="Proteomes" id="UP001187682"/>
    </source>
</evidence>
<dbReference type="CDD" id="cd00060">
    <property type="entry name" value="FHA"/>
    <property type="match status" value="1"/>
</dbReference>
<dbReference type="Pfam" id="PF00498">
    <property type="entry name" value="FHA"/>
    <property type="match status" value="1"/>
</dbReference>
<sequence length="246" mass="26920">MDSDTIAWLVPSFGNPLALQAIQNPQNAALSTPSLPLLASSPPPLLSPLDNTPYTGPALRLSLSHRPKSHLGLLMGTDPSCDVVLPKLPGISRRHCHLTFDAESRLVLRDTSKNGTAVWYDDRSNGDKRDFTWVLSSGAECGFPDRVGTLVVDIQTVRFQVVVNPEAGRARGYVRRVDDFLMELAGRREAAVAPLFSGRTAAAGEAGRRGRERGFVKHTVEEEGKGPQTFLWNVARPWDPVIPVYE</sequence>
<protein>
    <recommendedName>
        <fullName evidence="1">FHA domain-containing protein</fullName>
    </recommendedName>
</protein>
<evidence type="ECO:0000259" key="1">
    <source>
        <dbReference type="PROSITE" id="PS50006"/>
    </source>
</evidence>
<proteinExistence type="predicted"/>
<accession>A0AAE8N7F1</accession>
<reference evidence="2" key="1">
    <citation type="submission" date="2018-03" db="EMBL/GenBank/DDBJ databases">
        <authorList>
            <person name="Guldener U."/>
        </authorList>
    </citation>
    <scope>NUCLEOTIDE SEQUENCE</scope>
</reference>
<feature type="domain" description="FHA" evidence="1">
    <location>
        <begin position="73"/>
        <end position="118"/>
    </location>
</feature>
<dbReference type="PROSITE" id="PS50006">
    <property type="entry name" value="FHA_DOMAIN"/>
    <property type="match status" value="1"/>
</dbReference>
<dbReference type="AlphaFoldDB" id="A0AAE8N7F1"/>
<dbReference type="InterPro" id="IPR008984">
    <property type="entry name" value="SMAD_FHA_dom_sf"/>
</dbReference>
<dbReference type="SUPFAM" id="SSF49879">
    <property type="entry name" value="SMAD/FHA domain"/>
    <property type="match status" value="1"/>
</dbReference>
<gene>
    <name evidence="2" type="ORF">DNG_09253</name>
</gene>
<keyword evidence="3" id="KW-1185">Reference proteome</keyword>